<dbReference type="Proteomes" id="UP000193144">
    <property type="component" value="Unassembled WGS sequence"/>
</dbReference>
<dbReference type="STRING" id="1231657.A0A1Y2A8Z8"/>
<dbReference type="EMBL" id="MCFA01000005">
    <property type="protein sequence ID" value="ORY18787.1"/>
    <property type="molecule type" value="Genomic_DNA"/>
</dbReference>
<dbReference type="InterPro" id="IPR010730">
    <property type="entry name" value="HET"/>
</dbReference>
<evidence type="ECO:0000313" key="2">
    <source>
        <dbReference type="EMBL" id="ORY18787.1"/>
    </source>
</evidence>
<feature type="non-terminal residue" evidence="2">
    <location>
        <position position="1"/>
    </location>
</feature>
<dbReference type="OrthoDB" id="194358at2759"/>
<evidence type="ECO:0000259" key="1">
    <source>
        <dbReference type="Pfam" id="PF06985"/>
    </source>
</evidence>
<reference evidence="2 3" key="1">
    <citation type="submission" date="2016-07" db="EMBL/GenBank/DDBJ databases">
        <title>Pervasive Adenine N6-methylation of Active Genes in Fungi.</title>
        <authorList>
            <consortium name="DOE Joint Genome Institute"/>
            <person name="Mondo S.J."/>
            <person name="Dannebaum R.O."/>
            <person name="Kuo R.C."/>
            <person name="Labutti K."/>
            <person name="Haridas S."/>
            <person name="Kuo A."/>
            <person name="Salamov A."/>
            <person name="Ahrendt S.R."/>
            <person name="Lipzen A."/>
            <person name="Sullivan W."/>
            <person name="Andreopoulos W.B."/>
            <person name="Clum A."/>
            <person name="Lindquist E."/>
            <person name="Daum C."/>
            <person name="Ramamoorthy G.K."/>
            <person name="Gryganskyi A."/>
            <person name="Culley D."/>
            <person name="Magnuson J.K."/>
            <person name="James T.Y."/>
            <person name="O'Malley M.A."/>
            <person name="Stajich J.E."/>
            <person name="Spatafora J.W."/>
            <person name="Visel A."/>
            <person name="Grigoriev I.V."/>
        </authorList>
    </citation>
    <scope>NUCLEOTIDE SEQUENCE [LARGE SCALE GENOMIC DNA]</scope>
    <source>
        <strain evidence="2 3">CBS 115471</strain>
    </source>
</reference>
<sequence length="265" mass="30224">RVRCEIFSASLQGSDCGQKYVALSYTWGNPDQRAYIIANGARQYVRKNLERALSALRRGDQDVILWVDALCINQENLDERNEQVTLMANIYRNSEDVFIYLGETNPNISLAMDIMRNAEGQGQDTLQTWSSDTKDYIRLKELEPLDEAELRQFASTEGAKQGLQDLLSRPWFDRVWILQEAAHARSHRVFCGPRSASSRTLCKSIGIVRIVPKPHCQAVLRILEGGHAWWEKRDIASLLRRFRGSKATDERDKIYALLSMSSDAS</sequence>
<dbReference type="PANTHER" id="PTHR24148:SF64">
    <property type="entry name" value="HETEROKARYON INCOMPATIBILITY DOMAIN-CONTAINING PROTEIN"/>
    <property type="match status" value="1"/>
</dbReference>
<name>A0A1Y2A8Z8_9PLEO</name>
<gene>
    <name evidence="2" type="ORF">BCR34DRAFT_472759</name>
</gene>
<proteinExistence type="predicted"/>
<comment type="caution">
    <text evidence="2">The sequence shown here is derived from an EMBL/GenBank/DDBJ whole genome shotgun (WGS) entry which is preliminary data.</text>
</comment>
<dbReference type="AlphaFoldDB" id="A0A1Y2A8Z8"/>
<organism evidence="2 3">
    <name type="scientific">Clohesyomyces aquaticus</name>
    <dbReference type="NCBI Taxonomy" id="1231657"/>
    <lineage>
        <taxon>Eukaryota</taxon>
        <taxon>Fungi</taxon>
        <taxon>Dikarya</taxon>
        <taxon>Ascomycota</taxon>
        <taxon>Pezizomycotina</taxon>
        <taxon>Dothideomycetes</taxon>
        <taxon>Pleosporomycetidae</taxon>
        <taxon>Pleosporales</taxon>
        <taxon>Lindgomycetaceae</taxon>
        <taxon>Clohesyomyces</taxon>
    </lineage>
</organism>
<accession>A0A1Y2A8Z8</accession>
<evidence type="ECO:0000313" key="3">
    <source>
        <dbReference type="Proteomes" id="UP000193144"/>
    </source>
</evidence>
<feature type="domain" description="Heterokaryon incompatibility" evidence="1">
    <location>
        <begin position="20"/>
        <end position="180"/>
    </location>
</feature>
<protein>
    <submittedName>
        <fullName evidence="2">Heterokaryon incompatibility protein-domain-containing protein</fullName>
    </submittedName>
</protein>
<dbReference type="Pfam" id="PF06985">
    <property type="entry name" value="HET"/>
    <property type="match status" value="1"/>
</dbReference>
<keyword evidence="3" id="KW-1185">Reference proteome</keyword>
<dbReference type="InterPro" id="IPR052895">
    <property type="entry name" value="HetReg/Transcr_Mod"/>
</dbReference>
<dbReference type="PANTHER" id="PTHR24148">
    <property type="entry name" value="ANKYRIN REPEAT DOMAIN-CONTAINING PROTEIN 39 HOMOLOG-RELATED"/>
    <property type="match status" value="1"/>
</dbReference>